<organism evidence="2 3">
    <name type="scientific">Chitinophaga jiangningensis</name>
    <dbReference type="NCBI Taxonomy" id="1419482"/>
    <lineage>
        <taxon>Bacteria</taxon>
        <taxon>Pseudomonadati</taxon>
        <taxon>Bacteroidota</taxon>
        <taxon>Chitinophagia</taxon>
        <taxon>Chitinophagales</taxon>
        <taxon>Chitinophagaceae</taxon>
        <taxon>Chitinophaga</taxon>
    </lineage>
</organism>
<keyword evidence="3" id="KW-1185">Reference proteome</keyword>
<dbReference type="InterPro" id="IPR013022">
    <property type="entry name" value="Xyl_isomerase-like_TIM-brl"/>
</dbReference>
<sequence length="324" mass="35898">MNHSRRLFLQQAGLATAGLLLPGGISAFAKGNGLPKKVGIQLYTMREQLDKNPTDTLTRIAKIGYQEVETYYGTPGTYEGKFWGMPVKELKSLLSSLNMTSPSGHYGLNNFLTEGNGKDEELKAQVEYAAELGQKYFVIPALPMPQWDATPTADHYKFISGQLNKAAEYCKKSGLQVAFHNHFWEFKPLADQAGSGYDVMLNNTDPGKVFFELDLFWAIKSGYDPVKLFAQAPGRFFALHVKDIDKAKPEVLVSPATKDKKAMELLSMASFADVGTGAVDFKRILAKAPAAGVKHLYVEQDVIKTDHFQSITNSYAYVKHTLLK</sequence>
<dbReference type="PANTHER" id="PTHR12110:SF41">
    <property type="entry name" value="INOSOSE DEHYDRATASE"/>
    <property type="match status" value="1"/>
</dbReference>
<evidence type="ECO:0000313" key="2">
    <source>
        <dbReference type="EMBL" id="SHM91098.1"/>
    </source>
</evidence>
<dbReference type="STRING" id="1419482.SAMN05444266_113101"/>
<protein>
    <submittedName>
        <fullName evidence="2">Sugar phosphate isomerase/epimerase</fullName>
    </submittedName>
</protein>
<dbReference type="RefSeq" id="WP_073087383.1">
    <property type="nucleotide sequence ID" value="NZ_FRBL01000013.1"/>
</dbReference>
<accession>A0A1M7MKW3</accession>
<keyword evidence="2" id="KW-0413">Isomerase</keyword>
<dbReference type="InterPro" id="IPR036237">
    <property type="entry name" value="Xyl_isomerase-like_sf"/>
</dbReference>
<dbReference type="SUPFAM" id="SSF51658">
    <property type="entry name" value="Xylose isomerase-like"/>
    <property type="match status" value="1"/>
</dbReference>
<dbReference type="InterPro" id="IPR006311">
    <property type="entry name" value="TAT_signal"/>
</dbReference>
<evidence type="ECO:0000313" key="3">
    <source>
        <dbReference type="Proteomes" id="UP000184420"/>
    </source>
</evidence>
<evidence type="ECO:0000259" key="1">
    <source>
        <dbReference type="Pfam" id="PF01261"/>
    </source>
</evidence>
<dbReference type="OrthoDB" id="9798407at2"/>
<name>A0A1M7MKW3_9BACT</name>
<feature type="domain" description="Xylose isomerase-like TIM barrel" evidence="1">
    <location>
        <begin position="59"/>
        <end position="289"/>
    </location>
</feature>
<reference evidence="2 3" key="1">
    <citation type="submission" date="2016-11" db="EMBL/GenBank/DDBJ databases">
        <authorList>
            <person name="Jaros S."/>
            <person name="Januszkiewicz K."/>
            <person name="Wedrychowicz H."/>
        </authorList>
    </citation>
    <scope>NUCLEOTIDE SEQUENCE [LARGE SCALE GENOMIC DNA]</scope>
    <source>
        <strain evidence="2 3">DSM 27406</strain>
    </source>
</reference>
<dbReference type="PROSITE" id="PS51318">
    <property type="entry name" value="TAT"/>
    <property type="match status" value="1"/>
</dbReference>
<dbReference type="Gene3D" id="3.20.20.150">
    <property type="entry name" value="Divalent-metal-dependent TIM barrel enzymes"/>
    <property type="match status" value="1"/>
</dbReference>
<gene>
    <name evidence="2" type="ORF">SAMN05444266_113101</name>
</gene>
<dbReference type="InterPro" id="IPR050312">
    <property type="entry name" value="IolE/XylAMocC-like"/>
</dbReference>
<dbReference type="GO" id="GO:0016853">
    <property type="term" value="F:isomerase activity"/>
    <property type="evidence" value="ECO:0007669"/>
    <property type="project" value="UniProtKB-KW"/>
</dbReference>
<dbReference type="Proteomes" id="UP000184420">
    <property type="component" value="Unassembled WGS sequence"/>
</dbReference>
<proteinExistence type="predicted"/>
<dbReference type="AlphaFoldDB" id="A0A1M7MKW3"/>
<dbReference type="Pfam" id="PF01261">
    <property type="entry name" value="AP_endonuc_2"/>
    <property type="match status" value="1"/>
</dbReference>
<dbReference type="EMBL" id="FRBL01000013">
    <property type="protein sequence ID" value="SHM91098.1"/>
    <property type="molecule type" value="Genomic_DNA"/>
</dbReference>
<dbReference type="PANTHER" id="PTHR12110">
    <property type="entry name" value="HYDROXYPYRUVATE ISOMERASE"/>
    <property type="match status" value="1"/>
</dbReference>